<evidence type="ECO:0000313" key="2">
    <source>
        <dbReference type="EMBL" id="KAK7506340.1"/>
    </source>
</evidence>
<feature type="region of interest" description="Disordered" evidence="1">
    <location>
        <begin position="24"/>
        <end position="56"/>
    </location>
</feature>
<dbReference type="EMBL" id="JACVVK020000007">
    <property type="protein sequence ID" value="KAK7506340.1"/>
    <property type="molecule type" value="Genomic_DNA"/>
</dbReference>
<proteinExistence type="predicted"/>
<sequence length="140" mass="15293">GCRRDVADIVAKSDIFLEKSVARERQTQGTRARCAKRPDCGRTESRRQPPPPKSRFSVVSENCMTIVTDSKLAAASQIGAAASSSLVLCRTAPGSDWERVSVNYVFVVAVPRFRLDQYISACQSDLPIRLGLHRTAVVGV</sequence>
<name>A0ABD0M4B7_9CAEN</name>
<gene>
    <name evidence="2" type="ORF">BaRGS_00002452</name>
</gene>
<comment type="caution">
    <text evidence="2">The sequence shown here is derived from an EMBL/GenBank/DDBJ whole genome shotgun (WGS) entry which is preliminary data.</text>
</comment>
<protein>
    <submittedName>
        <fullName evidence="2">Uncharacterized protein</fullName>
    </submittedName>
</protein>
<organism evidence="2 3">
    <name type="scientific">Batillaria attramentaria</name>
    <dbReference type="NCBI Taxonomy" id="370345"/>
    <lineage>
        <taxon>Eukaryota</taxon>
        <taxon>Metazoa</taxon>
        <taxon>Spiralia</taxon>
        <taxon>Lophotrochozoa</taxon>
        <taxon>Mollusca</taxon>
        <taxon>Gastropoda</taxon>
        <taxon>Caenogastropoda</taxon>
        <taxon>Sorbeoconcha</taxon>
        <taxon>Cerithioidea</taxon>
        <taxon>Batillariidae</taxon>
        <taxon>Batillaria</taxon>
    </lineage>
</organism>
<feature type="compositionally biased region" description="Basic and acidic residues" evidence="1">
    <location>
        <begin position="36"/>
        <end position="47"/>
    </location>
</feature>
<reference evidence="2 3" key="1">
    <citation type="journal article" date="2023" name="Sci. Data">
        <title>Genome assembly of the Korean intertidal mud-creeper Batillaria attramentaria.</title>
        <authorList>
            <person name="Patra A.K."/>
            <person name="Ho P.T."/>
            <person name="Jun S."/>
            <person name="Lee S.J."/>
            <person name="Kim Y."/>
            <person name="Won Y.J."/>
        </authorList>
    </citation>
    <scope>NUCLEOTIDE SEQUENCE [LARGE SCALE GENOMIC DNA]</scope>
    <source>
        <strain evidence="2">Wonlab-2016</strain>
    </source>
</reference>
<keyword evidence="3" id="KW-1185">Reference proteome</keyword>
<dbReference type="AlphaFoldDB" id="A0ABD0M4B7"/>
<evidence type="ECO:0000256" key="1">
    <source>
        <dbReference type="SAM" id="MobiDB-lite"/>
    </source>
</evidence>
<dbReference type="Proteomes" id="UP001519460">
    <property type="component" value="Unassembled WGS sequence"/>
</dbReference>
<feature type="non-terminal residue" evidence="2">
    <location>
        <position position="140"/>
    </location>
</feature>
<accession>A0ABD0M4B7</accession>
<feature type="non-terminal residue" evidence="2">
    <location>
        <position position="1"/>
    </location>
</feature>
<evidence type="ECO:0000313" key="3">
    <source>
        <dbReference type="Proteomes" id="UP001519460"/>
    </source>
</evidence>